<gene>
    <name evidence="1" type="ORF">P3T76_007359</name>
</gene>
<protein>
    <submittedName>
        <fullName evidence="1">Uncharacterized protein</fullName>
    </submittedName>
</protein>
<dbReference type="Proteomes" id="UP001259832">
    <property type="component" value="Unassembled WGS sequence"/>
</dbReference>
<evidence type="ECO:0000313" key="2">
    <source>
        <dbReference type="Proteomes" id="UP001259832"/>
    </source>
</evidence>
<name>A0AAD9GNQ9_9STRA</name>
<organism evidence="1 2">
    <name type="scientific">Phytophthora citrophthora</name>
    <dbReference type="NCBI Taxonomy" id="4793"/>
    <lineage>
        <taxon>Eukaryota</taxon>
        <taxon>Sar</taxon>
        <taxon>Stramenopiles</taxon>
        <taxon>Oomycota</taxon>
        <taxon>Peronosporomycetes</taxon>
        <taxon>Peronosporales</taxon>
        <taxon>Peronosporaceae</taxon>
        <taxon>Phytophthora</taxon>
    </lineage>
</organism>
<sequence length="129" mass="14546">MAWICGTTGERLHRPSRADDESRGDPLQLARRHFHVAINPVILERLLFSSSKDDDYEWLEAIAGRMPVANLPTESKMRSTLCQVGDALLGQLARVFVLFVALLIPTMAKSICWDYSDEEMGPLVPVRYT</sequence>
<reference evidence="1" key="1">
    <citation type="submission" date="2023-08" db="EMBL/GenBank/DDBJ databases">
        <title>Reference Genome Resource for the Citrus Pathogen Phytophthora citrophthora.</title>
        <authorList>
            <person name="Moller H."/>
            <person name="Coetzee B."/>
            <person name="Rose L.J."/>
            <person name="Van Niekerk J.M."/>
        </authorList>
    </citation>
    <scope>NUCLEOTIDE SEQUENCE</scope>
    <source>
        <strain evidence="1">STE-U-9442</strain>
    </source>
</reference>
<dbReference type="AlphaFoldDB" id="A0AAD9GNQ9"/>
<comment type="caution">
    <text evidence="1">The sequence shown here is derived from an EMBL/GenBank/DDBJ whole genome shotgun (WGS) entry which is preliminary data.</text>
</comment>
<keyword evidence="2" id="KW-1185">Reference proteome</keyword>
<evidence type="ECO:0000313" key="1">
    <source>
        <dbReference type="EMBL" id="KAK1941493.1"/>
    </source>
</evidence>
<proteinExistence type="predicted"/>
<dbReference type="EMBL" id="JASMQC010000012">
    <property type="protein sequence ID" value="KAK1941493.1"/>
    <property type="molecule type" value="Genomic_DNA"/>
</dbReference>
<accession>A0AAD9GNQ9</accession>